<accession>A0A0A9Y6J7</accession>
<dbReference type="PANTHER" id="PTHR35517">
    <property type="entry name" value="PROTEIN ARGININE N-METHYLTRANSFERASE SFM1"/>
    <property type="match status" value="1"/>
</dbReference>
<dbReference type="EMBL" id="GDHC01017618">
    <property type="protein sequence ID" value="JAQ01011.1"/>
    <property type="molecule type" value="Transcribed_RNA"/>
</dbReference>
<dbReference type="EMBL" id="GBHO01014920">
    <property type="protein sequence ID" value="JAG28684.1"/>
    <property type="molecule type" value="Transcribed_RNA"/>
</dbReference>
<dbReference type="GO" id="GO:0035241">
    <property type="term" value="F:protein-arginine omega-N monomethyltransferase activity"/>
    <property type="evidence" value="ECO:0007669"/>
    <property type="project" value="TreeGrafter"/>
</dbReference>
<evidence type="ECO:0000313" key="1">
    <source>
        <dbReference type="EMBL" id="JAG28682.1"/>
    </source>
</evidence>
<evidence type="ECO:0000313" key="3">
    <source>
        <dbReference type="EMBL" id="JAG35514.1"/>
    </source>
</evidence>
<reference evidence="1" key="1">
    <citation type="journal article" date="2014" name="PLoS ONE">
        <title>Transcriptome-Based Identification of ABC Transporters in the Western Tarnished Plant Bug Lygus hesperus.</title>
        <authorList>
            <person name="Hull J.J."/>
            <person name="Chaney K."/>
            <person name="Geib S.M."/>
            <person name="Fabrick J.A."/>
            <person name="Brent C.S."/>
            <person name="Walsh D."/>
            <person name="Lavine L.C."/>
        </authorList>
    </citation>
    <scope>NUCLEOTIDE SEQUENCE</scope>
</reference>
<dbReference type="AlphaFoldDB" id="A0A0A9Y6J7"/>
<evidence type="ECO:0000313" key="4">
    <source>
        <dbReference type="EMBL" id="JAG35516.1"/>
    </source>
</evidence>
<gene>
    <name evidence="5" type="primary">YOR021C</name>
    <name evidence="2" type="ORF">CM83_17750</name>
    <name evidence="1" type="ORF">CM83_17771</name>
    <name evidence="4" type="ORF">CM83_17781</name>
    <name evidence="3" type="ORF">CM83_17812</name>
    <name evidence="5" type="ORF">g.19591</name>
</gene>
<dbReference type="EMBL" id="GBHO01008090">
    <property type="protein sequence ID" value="JAG35514.1"/>
    <property type="molecule type" value="Transcribed_RNA"/>
</dbReference>
<name>A0A0A9Y6J7_LYGHE</name>
<dbReference type="Pfam" id="PF04252">
    <property type="entry name" value="SFM1-like"/>
    <property type="match status" value="1"/>
</dbReference>
<evidence type="ECO:0000313" key="5">
    <source>
        <dbReference type="EMBL" id="JAQ01011.1"/>
    </source>
</evidence>
<evidence type="ECO:0000313" key="2">
    <source>
        <dbReference type="EMBL" id="JAG28684.1"/>
    </source>
</evidence>
<organism evidence="1">
    <name type="scientific">Lygus hesperus</name>
    <name type="common">Western plant bug</name>
    <dbReference type="NCBI Taxonomy" id="30085"/>
    <lineage>
        <taxon>Eukaryota</taxon>
        <taxon>Metazoa</taxon>
        <taxon>Ecdysozoa</taxon>
        <taxon>Arthropoda</taxon>
        <taxon>Hexapoda</taxon>
        <taxon>Insecta</taxon>
        <taxon>Pterygota</taxon>
        <taxon>Neoptera</taxon>
        <taxon>Paraneoptera</taxon>
        <taxon>Hemiptera</taxon>
        <taxon>Heteroptera</taxon>
        <taxon>Panheteroptera</taxon>
        <taxon>Cimicomorpha</taxon>
        <taxon>Miridae</taxon>
        <taxon>Mirini</taxon>
        <taxon>Lygus</taxon>
    </lineage>
</organism>
<proteinExistence type="predicted"/>
<protein>
    <submittedName>
        <fullName evidence="5">Uncharacterized protein YOR021C</fullName>
    </submittedName>
</protein>
<dbReference type="EMBL" id="GBHO01008088">
    <property type="protein sequence ID" value="JAG35516.1"/>
    <property type="molecule type" value="Transcribed_RNA"/>
</dbReference>
<dbReference type="EMBL" id="GBHO01014922">
    <property type="protein sequence ID" value="JAG28682.1"/>
    <property type="molecule type" value="Transcribed_RNA"/>
</dbReference>
<dbReference type="InterPro" id="IPR007364">
    <property type="entry name" value="SFM1-like"/>
</dbReference>
<sequence length="249" mass="27911">MPHTAHNFPYFVIEHNETEFSKGGWCYLEYVNILQILTPVRVLITNMPLEHQGQLPKEFRQCMCVTQHSILDFLGPTVELGRFSTQETLLYSALQAVETTQAVCFLDEVGTQVLTPQDIANFTFIIVGGILGDHPPKDVGKYIRESPYITVRNLGSYQMSTDTAVLACATVLRYQTPFHLLRTVDNYEAFAADVTADDGTIPCLCTSQSNTRTNSYAESTVIRMRYLTLHQPKLADPITLRGELSPTIA</sequence>
<dbReference type="PANTHER" id="PTHR35517:SF1">
    <property type="entry name" value="PROTEIN ARGININE N-METHYLTRANSFERASE SFM1"/>
    <property type="match status" value="1"/>
</dbReference>
<reference evidence="5" key="3">
    <citation type="journal article" date="2016" name="Gigascience">
        <title>De novo construction of an expanded transcriptome assembly for the western tarnished plant bug, Lygus hesperus.</title>
        <authorList>
            <person name="Tassone E.E."/>
            <person name="Geib S.M."/>
            <person name="Hall B."/>
            <person name="Fabrick J.A."/>
            <person name="Brent C.S."/>
            <person name="Hull J.J."/>
        </authorList>
    </citation>
    <scope>NUCLEOTIDE SEQUENCE</scope>
</reference>
<reference evidence="1" key="2">
    <citation type="submission" date="2014-07" db="EMBL/GenBank/DDBJ databases">
        <authorList>
            <person name="Hull J."/>
        </authorList>
    </citation>
    <scope>NUCLEOTIDE SEQUENCE</scope>
</reference>